<feature type="domain" description="Histidine kinase" evidence="14">
    <location>
        <begin position="858"/>
        <end position="1022"/>
    </location>
</feature>
<evidence type="ECO:0000256" key="8">
    <source>
        <dbReference type="ARBA" id="ARBA00022991"/>
    </source>
</evidence>
<feature type="region of interest" description="Disordered" evidence="12">
    <location>
        <begin position="1064"/>
        <end position="1125"/>
    </location>
</feature>
<dbReference type="SUPFAM" id="SSF55781">
    <property type="entry name" value="GAF domain-like"/>
    <property type="match status" value="2"/>
</dbReference>
<dbReference type="PROSITE" id="PS50046">
    <property type="entry name" value="PHYTOCHROME_2"/>
    <property type="match status" value="1"/>
</dbReference>
<keyword evidence="1" id="KW-0600">Photoreceptor protein</keyword>
<dbReference type="InterPro" id="IPR013515">
    <property type="entry name" value="Phytochrome_cen-reg"/>
</dbReference>
<dbReference type="InterPro" id="IPR043150">
    <property type="entry name" value="Phytochrome_PHY_sf"/>
</dbReference>
<dbReference type="GO" id="GO:0006355">
    <property type="term" value="P:regulation of DNA-templated transcription"/>
    <property type="evidence" value="ECO:0007669"/>
    <property type="project" value="InterPro"/>
</dbReference>
<dbReference type="InterPro" id="IPR029016">
    <property type="entry name" value="GAF-like_dom_sf"/>
</dbReference>
<dbReference type="VEuPathDB" id="FungiDB:BLGHR1_13395"/>
<dbReference type="SUPFAM" id="SSF55785">
    <property type="entry name" value="PYP-like sensor domain (PAS domain)"/>
    <property type="match status" value="1"/>
</dbReference>
<evidence type="ECO:0000259" key="14">
    <source>
        <dbReference type="PROSITE" id="PS50109"/>
    </source>
</evidence>
<evidence type="ECO:0000256" key="5">
    <source>
        <dbReference type="ARBA" id="ARBA00022741"/>
    </source>
</evidence>
<dbReference type="Pfam" id="PF00072">
    <property type="entry name" value="Response_reg"/>
    <property type="match status" value="1"/>
</dbReference>
<dbReference type="GO" id="GO:0005524">
    <property type="term" value="F:ATP binding"/>
    <property type="evidence" value="ECO:0007669"/>
    <property type="project" value="UniProtKB-KW"/>
</dbReference>
<dbReference type="InterPro" id="IPR035965">
    <property type="entry name" value="PAS-like_dom_sf"/>
</dbReference>
<dbReference type="GO" id="GO:0016301">
    <property type="term" value="F:kinase activity"/>
    <property type="evidence" value="ECO:0007669"/>
    <property type="project" value="UniProtKB-KW"/>
</dbReference>
<feature type="compositionally biased region" description="Polar residues" evidence="12">
    <location>
        <begin position="204"/>
        <end position="215"/>
    </location>
</feature>
<evidence type="ECO:0000256" key="3">
    <source>
        <dbReference type="ARBA" id="ARBA00022606"/>
    </source>
</evidence>
<accession>A0A383UQL9</accession>
<dbReference type="EMBL" id="UNSH01000045">
    <property type="protein sequence ID" value="SZF02611.1"/>
    <property type="molecule type" value="Genomic_DNA"/>
</dbReference>
<feature type="compositionally biased region" description="Polar residues" evidence="12">
    <location>
        <begin position="1070"/>
        <end position="1085"/>
    </location>
</feature>
<dbReference type="PROSITE" id="PS50110">
    <property type="entry name" value="RESPONSE_REGULATORY"/>
    <property type="match status" value="1"/>
</dbReference>
<dbReference type="InterPro" id="IPR011006">
    <property type="entry name" value="CheY-like_superfamily"/>
</dbReference>
<evidence type="ECO:0000313" key="17">
    <source>
        <dbReference type="Proteomes" id="UP000275772"/>
    </source>
</evidence>
<gene>
    <name evidence="16" type="ORF">BLGHR1_13395</name>
</gene>
<dbReference type="Gene3D" id="3.40.50.2300">
    <property type="match status" value="1"/>
</dbReference>
<dbReference type="Proteomes" id="UP000275772">
    <property type="component" value="Unassembled WGS sequence"/>
</dbReference>
<feature type="domain" description="Phytochrome chromophore attachment site" evidence="13">
    <location>
        <begin position="480"/>
        <end position="642"/>
    </location>
</feature>
<dbReference type="InterPro" id="IPR016132">
    <property type="entry name" value="Phyto_chromo_attachment"/>
</dbReference>
<comment type="caution">
    <text evidence="11">Lacks conserved residue(s) required for the propagation of feature annotation.</text>
</comment>
<evidence type="ECO:0000256" key="11">
    <source>
        <dbReference type="PROSITE-ProRule" id="PRU00169"/>
    </source>
</evidence>
<feature type="region of interest" description="Disordered" evidence="12">
    <location>
        <begin position="1"/>
        <end position="38"/>
    </location>
</feature>
<evidence type="ECO:0000256" key="7">
    <source>
        <dbReference type="ARBA" id="ARBA00022840"/>
    </source>
</evidence>
<protein>
    <recommendedName>
        <fullName evidence="18">Phytochrome</fullName>
    </recommendedName>
</protein>
<dbReference type="PANTHER" id="PTHR43065">
    <property type="entry name" value="SENSOR HISTIDINE KINASE"/>
    <property type="match status" value="1"/>
</dbReference>
<feature type="compositionally biased region" description="Basic and acidic residues" evidence="12">
    <location>
        <begin position="232"/>
        <end position="242"/>
    </location>
</feature>
<dbReference type="InterPro" id="IPR003018">
    <property type="entry name" value="GAF"/>
</dbReference>
<dbReference type="GO" id="GO:0009584">
    <property type="term" value="P:detection of visible light"/>
    <property type="evidence" value="ECO:0007669"/>
    <property type="project" value="InterPro"/>
</dbReference>
<dbReference type="InterPro" id="IPR036890">
    <property type="entry name" value="HATPase_C_sf"/>
</dbReference>
<dbReference type="Gene3D" id="3.30.450.20">
    <property type="entry name" value="PAS domain"/>
    <property type="match status" value="1"/>
</dbReference>
<keyword evidence="4" id="KW-0808">Transferase</keyword>
<dbReference type="InterPro" id="IPR001789">
    <property type="entry name" value="Sig_transdc_resp-reg_receiver"/>
</dbReference>
<keyword evidence="2" id="KW-0597">Phosphoprotein</keyword>
<evidence type="ECO:0000259" key="13">
    <source>
        <dbReference type="PROSITE" id="PS50046"/>
    </source>
</evidence>
<dbReference type="SUPFAM" id="SSF52172">
    <property type="entry name" value="CheY-like"/>
    <property type="match status" value="1"/>
</dbReference>
<evidence type="ECO:0000313" key="16">
    <source>
        <dbReference type="EMBL" id="SZF02611.1"/>
    </source>
</evidence>
<feature type="region of interest" description="Disordered" evidence="12">
    <location>
        <begin position="204"/>
        <end position="250"/>
    </location>
</feature>
<sequence>MRSTMRQLLGGKKSQKTTNEENRPSSTDLPPNTDHVAYNMRNHRNGNATGNETNHNPGHDMGIVPSDRTNGEGRLLGNGYNSNTSRNGMLNNHSNGLGNGLVNDYGQRFEHSVKSTSTHALGNGYSNGYSDGYGNGNPINRSLGVGNNHGNPNHNNLYSMRNPRDDHEVLNVLNKDWNETHSTKSFTSPSSGVVARFDGVIPIPNNTRSMQTRSRAMSGISSQPSYSSPNRGENRKVTERSRFISQAPASPPRVLTGAVGEYASPNYLKCENEPIRTPGAIQSIGALIDDANPLKGLKYNGVGDLEVRLASENSRKVIGYGPEQLFALGTFLDVLKEDARDEMRVHVDHCLKNAHITNKTNTKLDYFHLNITFPYEPDYHLWCSMHVAPNFEDLVICEFEEYTDGFYLKDVDAARALPQVPFGASDTEISPEDYKKSTTRVSRPLMPLQIARQRENKVFSSLDIFSCLSEAQSQITECQEVQEVQDVVVGLVSEITGFHRVMSYRFDHQNNGCVESELVNPLASTDIFRGLNYPASYIPPQARELYKVNRIRILYDRDAETSRLVCRDDEDFKEPLDLSHSYLRAMSPVHSKYLANMGVRSSVSISLVIGGNLWALIACHGYGENGIKVSLPVREICRCLGECAAINIQRLLTLERIRTRKLPVTLPSNPNPPSGDLLALIDSDFAVLNIGKKVRAIGRMDPFHEATAIINYLQTCKIDHISSSDNIKADFPELSHSLEINSLAGLLIIPLNGGKENDFLVFFRKCQLRHVNWAGNPNEKIFKSKDDYLQPRKSFQRFIETVTNTSRIWTEDQLDMASILALIYGKFAETWRFKAGFLRENETEKETEVTPTSVDDTFNLKAAATRVLEALKKEAQRKALDLTVSVHDELPTSVIGDADCFKQVMLYFIRNGFRNSQSLKVDVILLRVQEDTSYIELKVQDAGPGMSEAELDETFQEFERAQSDEKWPFPSQGSSPNQSENNRSSVTLSVVATFVRSINGQIQVTSELGKGTIFTVELPYKCARGSDGSASRKARSYYLPPSGPPKGPPVVPPPIVPMKLDLAERKARSETSTPVLSAFPQSPANLQPIELSPRPSSGPQISMAVKSERSSMARGSNESDAQRHSHVEHKINILVADDDLNSLRMLEEKLSQMGHSVSVARDGQECHDRFALNPANTDVILMELKMPYVDGVLSTRMIRIAEKEAKHRGTSTPQSGRHRVPIIAMSTQLDENSRFDYIQSGLDGWILKPIDFQRLDVVLQGLSDPKMRHEALFVPGQLKKGGWFLP</sequence>
<dbReference type="PROSITE" id="PS50109">
    <property type="entry name" value="HIS_KIN"/>
    <property type="match status" value="1"/>
</dbReference>
<dbReference type="Pfam" id="PF02518">
    <property type="entry name" value="HATPase_c"/>
    <property type="match status" value="1"/>
</dbReference>
<dbReference type="InterPro" id="IPR001294">
    <property type="entry name" value="Phytochrome"/>
</dbReference>
<proteinExistence type="predicted"/>
<evidence type="ECO:0000256" key="10">
    <source>
        <dbReference type="ARBA" id="ARBA00023170"/>
    </source>
</evidence>
<evidence type="ECO:0000256" key="9">
    <source>
        <dbReference type="ARBA" id="ARBA00023012"/>
    </source>
</evidence>
<feature type="compositionally biased region" description="Polar residues" evidence="12">
    <location>
        <begin position="971"/>
        <end position="983"/>
    </location>
</feature>
<dbReference type="PANTHER" id="PTHR43065:SF10">
    <property type="entry name" value="PEROXIDE STRESS-ACTIVATED HISTIDINE KINASE MAK3"/>
    <property type="match status" value="1"/>
</dbReference>
<evidence type="ECO:0000256" key="6">
    <source>
        <dbReference type="ARBA" id="ARBA00022777"/>
    </source>
</evidence>
<keyword evidence="7" id="KW-0067">ATP-binding</keyword>
<dbReference type="SUPFAM" id="SSF55874">
    <property type="entry name" value="ATPase domain of HSP90 chaperone/DNA topoisomerase II/histidine kinase"/>
    <property type="match status" value="1"/>
</dbReference>
<keyword evidence="10" id="KW-0675">Receptor</keyword>
<evidence type="ECO:0000256" key="2">
    <source>
        <dbReference type="ARBA" id="ARBA00022553"/>
    </source>
</evidence>
<evidence type="ECO:0000256" key="12">
    <source>
        <dbReference type="SAM" id="MobiDB-lite"/>
    </source>
</evidence>
<keyword evidence="5" id="KW-0547">Nucleotide-binding</keyword>
<evidence type="ECO:0008006" key="18">
    <source>
        <dbReference type="Google" id="ProtNLM"/>
    </source>
</evidence>
<dbReference type="Gene3D" id="3.30.450.270">
    <property type="match status" value="1"/>
</dbReference>
<dbReference type="SMART" id="SM00448">
    <property type="entry name" value="REC"/>
    <property type="match status" value="1"/>
</dbReference>
<reference evidence="16 17" key="1">
    <citation type="submission" date="2017-11" db="EMBL/GenBank/DDBJ databases">
        <authorList>
            <person name="Kracher B."/>
        </authorList>
    </citation>
    <scope>NUCLEOTIDE SEQUENCE [LARGE SCALE GENOMIC DNA]</scope>
    <source>
        <strain evidence="16 17">RACE1</strain>
    </source>
</reference>
<name>A0A383UQL9_BLUHO</name>
<keyword evidence="3" id="KW-0716">Sensory transduction</keyword>
<evidence type="ECO:0000259" key="15">
    <source>
        <dbReference type="PROSITE" id="PS50110"/>
    </source>
</evidence>
<dbReference type="GO" id="GO:0000160">
    <property type="term" value="P:phosphorelay signal transduction system"/>
    <property type="evidence" value="ECO:0007669"/>
    <property type="project" value="UniProtKB-KW"/>
</dbReference>
<feature type="region of interest" description="Disordered" evidence="12">
    <location>
        <begin position="140"/>
        <end position="162"/>
    </location>
</feature>
<dbReference type="CDD" id="cd17546">
    <property type="entry name" value="REC_hyHK_CKI1_RcsC-like"/>
    <property type="match status" value="1"/>
</dbReference>
<dbReference type="Pfam" id="PF00360">
    <property type="entry name" value="PHY"/>
    <property type="match status" value="1"/>
</dbReference>
<feature type="domain" description="Response regulatory" evidence="15">
    <location>
        <begin position="1132"/>
        <end position="1263"/>
    </location>
</feature>
<dbReference type="InterPro" id="IPR003594">
    <property type="entry name" value="HATPase_dom"/>
</dbReference>
<feature type="compositionally biased region" description="Low complexity" evidence="12">
    <location>
        <begin position="218"/>
        <end position="228"/>
    </location>
</feature>
<evidence type="ECO:0000256" key="1">
    <source>
        <dbReference type="ARBA" id="ARBA00022543"/>
    </source>
</evidence>
<keyword evidence="6" id="KW-0418">Kinase</keyword>
<feature type="compositionally biased region" description="Low complexity" evidence="12">
    <location>
        <begin position="146"/>
        <end position="156"/>
    </location>
</feature>
<keyword evidence="9" id="KW-0902">Two-component regulatory system</keyword>
<feature type="region of interest" description="Disordered" evidence="12">
    <location>
        <begin position="962"/>
        <end position="983"/>
    </location>
</feature>
<dbReference type="SMART" id="SM00387">
    <property type="entry name" value="HATPase_c"/>
    <property type="match status" value="1"/>
</dbReference>
<keyword evidence="8" id="KW-0157">Chromophore</keyword>
<dbReference type="Gene3D" id="3.30.565.10">
    <property type="entry name" value="Histidine kinase-like ATPase, C-terminal domain"/>
    <property type="match status" value="1"/>
</dbReference>
<dbReference type="GO" id="GO:0009881">
    <property type="term" value="F:photoreceptor activity"/>
    <property type="evidence" value="ECO:0007669"/>
    <property type="project" value="UniProtKB-KW"/>
</dbReference>
<dbReference type="InterPro" id="IPR005467">
    <property type="entry name" value="His_kinase_dom"/>
</dbReference>
<organism evidence="16 17">
    <name type="scientific">Blumeria hordei</name>
    <name type="common">Barley powdery mildew</name>
    <name type="synonym">Blumeria graminis f. sp. hordei</name>
    <dbReference type="NCBI Taxonomy" id="2867405"/>
    <lineage>
        <taxon>Eukaryota</taxon>
        <taxon>Fungi</taxon>
        <taxon>Dikarya</taxon>
        <taxon>Ascomycota</taxon>
        <taxon>Pezizomycotina</taxon>
        <taxon>Leotiomycetes</taxon>
        <taxon>Erysiphales</taxon>
        <taxon>Erysiphaceae</taxon>
        <taxon>Blumeria</taxon>
    </lineage>
</organism>
<dbReference type="Gene3D" id="3.30.450.40">
    <property type="match status" value="1"/>
</dbReference>
<dbReference type="PRINTS" id="PR01033">
    <property type="entry name" value="PHYTOCHROME"/>
</dbReference>
<evidence type="ECO:0000256" key="4">
    <source>
        <dbReference type="ARBA" id="ARBA00022679"/>
    </source>
</evidence>
<dbReference type="Pfam" id="PF01590">
    <property type="entry name" value="GAF"/>
    <property type="match status" value="1"/>
</dbReference>